<dbReference type="PRINTS" id="PR00059">
    <property type="entry name" value="RIBOSOMALL6"/>
</dbReference>
<dbReference type="RefSeq" id="WP_119496841.1">
    <property type="nucleotide sequence ID" value="NZ_NRJH01000023.1"/>
</dbReference>
<comment type="subunit">
    <text evidence="6">Part of the 50S ribosomal subunit.</text>
</comment>
<dbReference type="PANTHER" id="PTHR11655">
    <property type="entry name" value="60S/50S RIBOSOMAL PROTEIN L6/L9"/>
    <property type="match status" value="1"/>
</dbReference>
<gene>
    <name evidence="6" type="primary">rplF</name>
    <name evidence="10" type="ORF">CJP74_03280</name>
</gene>
<dbReference type="SUPFAM" id="SSF56053">
    <property type="entry name" value="Ribosomal protein L6"/>
    <property type="match status" value="2"/>
</dbReference>
<keyword evidence="4 6" id="KW-0689">Ribosomal protein</keyword>
<protein>
    <recommendedName>
        <fullName evidence="6">Large ribosomal subunit protein uL6</fullName>
    </recommendedName>
</protein>
<evidence type="ECO:0000313" key="11">
    <source>
        <dbReference type="Proteomes" id="UP000266258"/>
    </source>
</evidence>
<feature type="domain" description="Large ribosomal subunit protein uL6 alpha-beta" evidence="9">
    <location>
        <begin position="11"/>
        <end position="83"/>
    </location>
</feature>
<evidence type="ECO:0000256" key="6">
    <source>
        <dbReference type="HAMAP-Rule" id="MF_01365"/>
    </source>
</evidence>
<dbReference type="GO" id="GO:0022625">
    <property type="term" value="C:cytosolic large ribosomal subunit"/>
    <property type="evidence" value="ECO:0007669"/>
    <property type="project" value="UniProtKB-UniRule"/>
</dbReference>
<comment type="caution">
    <text evidence="10">The sequence shown here is derived from an EMBL/GenBank/DDBJ whole genome shotgun (WGS) entry which is preliminary data.</text>
</comment>
<dbReference type="InterPro" id="IPR019906">
    <property type="entry name" value="Ribosomal_uL6_bac-type"/>
</dbReference>
<keyword evidence="2 6" id="KW-0699">rRNA-binding</keyword>
<dbReference type="Pfam" id="PF00347">
    <property type="entry name" value="Ribosomal_L6"/>
    <property type="match status" value="2"/>
</dbReference>
<name>A0A3A1Y6T4_9GAMM</name>
<dbReference type="AlphaFoldDB" id="A0A3A1Y6T4"/>
<evidence type="ECO:0000256" key="1">
    <source>
        <dbReference type="ARBA" id="ARBA00009356"/>
    </source>
</evidence>
<dbReference type="GO" id="GO:0003735">
    <property type="term" value="F:structural constituent of ribosome"/>
    <property type="evidence" value="ECO:0007669"/>
    <property type="project" value="UniProtKB-UniRule"/>
</dbReference>
<dbReference type="FunFam" id="3.90.930.12:FF:000001">
    <property type="entry name" value="50S ribosomal protein L6"/>
    <property type="match status" value="1"/>
</dbReference>
<reference evidence="10 11" key="1">
    <citation type="submission" date="2017-08" db="EMBL/GenBank/DDBJ databases">
        <title>Reclassification of Bisgaard taxon 37 and 44.</title>
        <authorList>
            <person name="Christensen H."/>
        </authorList>
    </citation>
    <scope>NUCLEOTIDE SEQUENCE [LARGE SCALE GENOMIC DNA]</scope>
    <source>
        <strain evidence="10 11">B96_4</strain>
    </source>
</reference>
<evidence type="ECO:0000256" key="5">
    <source>
        <dbReference type="ARBA" id="ARBA00023274"/>
    </source>
</evidence>
<dbReference type="InterPro" id="IPR036789">
    <property type="entry name" value="Ribosomal_uL6-like_a/b-dom_sf"/>
</dbReference>
<proteinExistence type="inferred from homology"/>
<comment type="function">
    <text evidence="6 8">This protein binds to the 23S rRNA, and is important in its secondary structure. It is located near the subunit interface in the base of the L7/L12 stalk, and near the tRNA binding site of the peptidyltransferase center.</text>
</comment>
<dbReference type="Gene3D" id="3.90.930.12">
    <property type="entry name" value="Ribosomal protein L6, alpha-beta domain"/>
    <property type="match status" value="2"/>
</dbReference>
<dbReference type="HAMAP" id="MF_01365_B">
    <property type="entry name" value="Ribosomal_uL6_B"/>
    <property type="match status" value="1"/>
</dbReference>
<dbReference type="InterPro" id="IPR020040">
    <property type="entry name" value="Ribosomal_uL6_a/b-dom"/>
</dbReference>
<evidence type="ECO:0000256" key="2">
    <source>
        <dbReference type="ARBA" id="ARBA00022730"/>
    </source>
</evidence>
<dbReference type="FunFam" id="3.90.930.12:FF:000002">
    <property type="entry name" value="50S ribosomal protein L6"/>
    <property type="match status" value="1"/>
</dbReference>
<evidence type="ECO:0000256" key="7">
    <source>
        <dbReference type="RuleBase" id="RU003869"/>
    </source>
</evidence>
<evidence type="ECO:0000259" key="9">
    <source>
        <dbReference type="Pfam" id="PF00347"/>
    </source>
</evidence>
<feature type="domain" description="Large ribosomal subunit protein uL6 alpha-beta" evidence="9">
    <location>
        <begin position="92"/>
        <end position="166"/>
    </location>
</feature>
<dbReference type="PANTHER" id="PTHR11655:SF14">
    <property type="entry name" value="LARGE RIBOSOMAL SUBUNIT PROTEIN UL6M"/>
    <property type="match status" value="1"/>
</dbReference>
<dbReference type="GO" id="GO:0002181">
    <property type="term" value="P:cytoplasmic translation"/>
    <property type="evidence" value="ECO:0007669"/>
    <property type="project" value="TreeGrafter"/>
</dbReference>
<dbReference type="GO" id="GO:0019843">
    <property type="term" value="F:rRNA binding"/>
    <property type="evidence" value="ECO:0007669"/>
    <property type="project" value="UniProtKB-UniRule"/>
</dbReference>
<organism evidence="10 11">
    <name type="scientific">Psittacicella melopsittaci</name>
    <dbReference type="NCBI Taxonomy" id="2028576"/>
    <lineage>
        <taxon>Bacteria</taxon>
        <taxon>Pseudomonadati</taxon>
        <taxon>Pseudomonadota</taxon>
        <taxon>Gammaproteobacteria</taxon>
        <taxon>Pasteurellales</taxon>
        <taxon>Psittacicellaceae</taxon>
        <taxon>Psittacicella</taxon>
    </lineage>
</organism>
<keyword evidence="11" id="KW-1185">Reference proteome</keyword>
<evidence type="ECO:0000313" key="10">
    <source>
        <dbReference type="EMBL" id="RIY33016.1"/>
    </source>
</evidence>
<evidence type="ECO:0000256" key="3">
    <source>
        <dbReference type="ARBA" id="ARBA00022884"/>
    </source>
</evidence>
<dbReference type="NCBIfam" id="TIGR03654">
    <property type="entry name" value="L6_bact"/>
    <property type="match status" value="1"/>
</dbReference>
<evidence type="ECO:0000256" key="8">
    <source>
        <dbReference type="RuleBase" id="RU003870"/>
    </source>
</evidence>
<sequence length="178" mass="19143">MSRVAKTPVSIPSGVEVNVNGQLVTVKGPKGSLELNVNSQVSVAVEDGHVSFNWNGREEGVSSEQAGTARALINNMVKGVSEGFTRSLLLKGVGYRASVKGNTISLALGYSHPIEHVLPEGVTAECPSQQEIVLKAIDKQLVGQQAAIIRAYRKPEPYKGHGVRYGDEVVRIREVKKK</sequence>
<dbReference type="PIRSF" id="PIRSF002162">
    <property type="entry name" value="Ribosomal_L6"/>
    <property type="match status" value="1"/>
</dbReference>
<dbReference type="OrthoDB" id="9805007at2"/>
<keyword evidence="5 6" id="KW-0687">Ribonucleoprotein</keyword>
<keyword evidence="3 6" id="KW-0694">RNA-binding</keyword>
<dbReference type="Proteomes" id="UP000266258">
    <property type="component" value="Unassembled WGS sequence"/>
</dbReference>
<comment type="similarity">
    <text evidence="1 6 7">Belongs to the universal ribosomal protein uL6 family.</text>
</comment>
<accession>A0A3A1Y6T4</accession>
<evidence type="ECO:0000256" key="4">
    <source>
        <dbReference type="ARBA" id="ARBA00022980"/>
    </source>
</evidence>
<dbReference type="InterPro" id="IPR000702">
    <property type="entry name" value="Ribosomal_uL6-like"/>
</dbReference>
<dbReference type="EMBL" id="NRJH01000023">
    <property type="protein sequence ID" value="RIY33016.1"/>
    <property type="molecule type" value="Genomic_DNA"/>
</dbReference>